<feature type="region of interest" description="Disordered" evidence="3">
    <location>
        <begin position="1"/>
        <end position="45"/>
    </location>
</feature>
<dbReference type="PANTHER" id="PTHR31938">
    <property type="entry name" value="NUCLEAR SPECKLE SPLICING REGULATORY PROTEIN 1"/>
    <property type="match status" value="1"/>
</dbReference>
<dbReference type="InterPro" id="IPR042816">
    <property type="entry name" value="Nsrp1"/>
</dbReference>
<feature type="compositionally biased region" description="Acidic residues" evidence="3">
    <location>
        <begin position="208"/>
        <end position="223"/>
    </location>
</feature>
<evidence type="ECO:0000313" key="6">
    <source>
        <dbReference type="Proteomes" id="UP001292094"/>
    </source>
</evidence>
<dbReference type="Proteomes" id="UP001292094">
    <property type="component" value="Unassembled WGS sequence"/>
</dbReference>
<feature type="compositionally biased region" description="Basic and acidic residues" evidence="3">
    <location>
        <begin position="229"/>
        <end position="238"/>
    </location>
</feature>
<keyword evidence="2" id="KW-0175">Coiled coil</keyword>
<dbReference type="InterPro" id="IPR018612">
    <property type="entry name" value="NSRP1_N"/>
</dbReference>
<dbReference type="Pfam" id="PF09745">
    <property type="entry name" value="NSRP1_N"/>
    <property type="match status" value="1"/>
</dbReference>
<dbReference type="EMBL" id="JAWZYT010003371">
    <property type="protein sequence ID" value="KAK4298758.1"/>
    <property type="molecule type" value="Genomic_DNA"/>
</dbReference>
<accession>A0AAE1TUE1</accession>
<protein>
    <recommendedName>
        <fullName evidence="4">Nuclear speckle splicing regulatory protein 1 N-terminal domain-containing protein</fullName>
    </recommendedName>
</protein>
<sequence length="331" mass="38688">MASSEPKQYGLILPNKVKNTPTPATRKLNPLVDSDDELEKDDQSPLNWVEASLKKSAGNSGQQSLQKRLLREALQEDASIFQYDEVYDEMKAANTTQTTANKNKANLKPKYIPNILKQAEKRKLESERRMERKVHKEREAEGDEFADKESFVTSSYLKKMEELKQAEREAKMEELMEEKVDVVKHKNFSVFYNHLFQQRIGAIKEEPKSDDDDDNNDDDDDETAGGNTQEKKKDEAGKRPKNYRTQRDLSESPERQHGEPKTKKRRSIDIKHHHSSSSDSEKEEGGKGETYRDRREKYRALEERKRDNERSEKFEQALQRYFIRKAERDAE</sequence>
<comment type="similarity">
    <text evidence="1">Belongs to the NSRP1 family.</text>
</comment>
<evidence type="ECO:0000313" key="5">
    <source>
        <dbReference type="EMBL" id="KAK4298758.1"/>
    </source>
</evidence>
<evidence type="ECO:0000259" key="4">
    <source>
        <dbReference type="Pfam" id="PF09745"/>
    </source>
</evidence>
<feature type="compositionally biased region" description="Basic residues" evidence="3">
    <location>
        <begin position="262"/>
        <end position="275"/>
    </location>
</feature>
<dbReference type="GO" id="GO:0000381">
    <property type="term" value="P:regulation of alternative mRNA splicing, via spliceosome"/>
    <property type="evidence" value="ECO:0007669"/>
    <property type="project" value="InterPro"/>
</dbReference>
<gene>
    <name evidence="5" type="ORF">Pmani_028922</name>
</gene>
<feature type="compositionally biased region" description="Basic and acidic residues" evidence="3">
    <location>
        <begin position="279"/>
        <end position="315"/>
    </location>
</feature>
<feature type="region of interest" description="Disordered" evidence="3">
    <location>
        <begin position="122"/>
        <end position="148"/>
    </location>
</feature>
<evidence type="ECO:0000256" key="2">
    <source>
        <dbReference type="ARBA" id="ARBA00023054"/>
    </source>
</evidence>
<keyword evidence="6" id="KW-1185">Reference proteome</keyword>
<feature type="region of interest" description="Disordered" evidence="3">
    <location>
        <begin position="202"/>
        <end position="315"/>
    </location>
</feature>
<evidence type="ECO:0000256" key="1">
    <source>
        <dbReference type="ARBA" id="ARBA00010126"/>
    </source>
</evidence>
<organism evidence="5 6">
    <name type="scientific">Petrolisthes manimaculis</name>
    <dbReference type="NCBI Taxonomy" id="1843537"/>
    <lineage>
        <taxon>Eukaryota</taxon>
        <taxon>Metazoa</taxon>
        <taxon>Ecdysozoa</taxon>
        <taxon>Arthropoda</taxon>
        <taxon>Crustacea</taxon>
        <taxon>Multicrustacea</taxon>
        <taxon>Malacostraca</taxon>
        <taxon>Eumalacostraca</taxon>
        <taxon>Eucarida</taxon>
        <taxon>Decapoda</taxon>
        <taxon>Pleocyemata</taxon>
        <taxon>Anomura</taxon>
        <taxon>Galatheoidea</taxon>
        <taxon>Porcellanidae</taxon>
        <taxon>Petrolisthes</taxon>
    </lineage>
</organism>
<feature type="compositionally biased region" description="Basic and acidic residues" evidence="3">
    <location>
        <begin position="245"/>
        <end position="261"/>
    </location>
</feature>
<evidence type="ECO:0000256" key="3">
    <source>
        <dbReference type="SAM" id="MobiDB-lite"/>
    </source>
</evidence>
<comment type="caution">
    <text evidence="5">The sequence shown here is derived from an EMBL/GenBank/DDBJ whole genome shotgun (WGS) entry which is preliminary data.</text>
</comment>
<name>A0AAE1TUE1_9EUCA</name>
<reference evidence="5" key="1">
    <citation type="submission" date="2023-11" db="EMBL/GenBank/DDBJ databases">
        <title>Genome assemblies of two species of porcelain crab, Petrolisthes cinctipes and Petrolisthes manimaculis (Anomura: Porcellanidae).</title>
        <authorList>
            <person name="Angst P."/>
        </authorList>
    </citation>
    <scope>NUCLEOTIDE SEQUENCE</scope>
    <source>
        <strain evidence="5">PB745_02</strain>
        <tissue evidence="5">Gill</tissue>
    </source>
</reference>
<dbReference type="PANTHER" id="PTHR31938:SF4">
    <property type="entry name" value="NUCLEAR SPECKLE SPLICING REGULATORY PROTEIN 1"/>
    <property type="match status" value="1"/>
</dbReference>
<feature type="domain" description="Nuclear speckle splicing regulatory protein 1 N-terminal" evidence="4">
    <location>
        <begin position="68"/>
        <end position="184"/>
    </location>
</feature>
<dbReference type="AlphaFoldDB" id="A0AAE1TUE1"/>
<proteinExistence type="inferred from homology"/>